<proteinExistence type="predicted"/>
<organism evidence="1">
    <name type="scientific">candidate division WWE3 bacterium</name>
    <dbReference type="NCBI Taxonomy" id="2053526"/>
    <lineage>
        <taxon>Bacteria</taxon>
        <taxon>Katanobacteria</taxon>
    </lineage>
</organism>
<dbReference type="AlphaFoldDB" id="A0A7C4XU21"/>
<evidence type="ECO:0000313" key="1">
    <source>
        <dbReference type="EMBL" id="HGW29840.1"/>
    </source>
</evidence>
<reference evidence="1" key="1">
    <citation type="journal article" date="2020" name="mSystems">
        <title>Genome- and Community-Level Interaction Insights into Carbon Utilization and Element Cycling Functions of Hydrothermarchaeota in Hydrothermal Sediment.</title>
        <authorList>
            <person name="Zhou Z."/>
            <person name="Liu Y."/>
            <person name="Xu W."/>
            <person name="Pan J."/>
            <person name="Luo Z.H."/>
            <person name="Li M."/>
        </authorList>
    </citation>
    <scope>NUCLEOTIDE SEQUENCE [LARGE SCALE GENOMIC DNA]</scope>
    <source>
        <strain evidence="1">SpSt-417</strain>
    </source>
</reference>
<accession>A0A7C4XU21</accession>
<comment type="caution">
    <text evidence="1">The sequence shown here is derived from an EMBL/GenBank/DDBJ whole genome shotgun (WGS) entry which is preliminary data.</text>
</comment>
<dbReference type="EMBL" id="DSRT01000157">
    <property type="protein sequence ID" value="HGW29840.1"/>
    <property type="molecule type" value="Genomic_DNA"/>
</dbReference>
<name>A0A7C4XU21_UNCKA</name>
<protein>
    <submittedName>
        <fullName evidence="1">Uncharacterized protein</fullName>
    </submittedName>
</protein>
<gene>
    <name evidence="1" type="ORF">ENR63_02885</name>
</gene>
<sequence length="174" mass="20179">MKKFNPALAYKLHEFSEGIFRTETTMHKKKIQQVFGEKDSNYTKIRDNNVIENLLKQSLSELVKTDNFESMDMIDVFRKLKATYDSKQAINLFQFANTWYSADKTQEKLNRIILENNLTQSTVKKRLDLLKDTDTGIINTLKDFKFDLSIPSPLAVNSPDTNVMEILQNFGNTL</sequence>